<keyword evidence="4" id="KW-1185">Reference proteome</keyword>
<reference evidence="4" key="1">
    <citation type="submission" date="2016-02" db="EMBL/GenBank/DDBJ databases">
        <title>Draft genome sequence of Microdochium bolleyi, a fungal endophyte of beachgrass.</title>
        <authorList>
            <consortium name="DOE Joint Genome Institute"/>
            <person name="David A.S."/>
            <person name="May G."/>
            <person name="Haridas S."/>
            <person name="Lim J."/>
            <person name="Wang M."/>
            <person name="Labutti K."/>
            <person name="Lipzen A."/>
            <person name="Barry K."/>
            <person name="Grigoriev I.V."/>
        </authorList>
    </citation>
    <scope>NUCLEOTIDE SEQUENCE [LARGE SCALE GENOMIC DNA]</scope>
    <source>
        <strain evidence="4">J235TASD1</strain>
    </source>
</reference>
<proteinExistence type="predicted"/>
<dbReference type="AlphaFoldDB" id="A0A136IJS0"/>
<evidence type="ECO:0000256" key="2">
    <source>
        <dbReference type="SAM" id="SignalP"/>
    </source>
</evidence>
<accession>A0A136IJS0</accession>
<feature type="region of interest" description="Disordered" evidence="1">
    <location>
        <begin position="31"/>
        <end position="102"/>
    </location>
</feature>
<evidence type="ECO:0000313" key="3">
    <source>
        <dbReference type="EMBL" id="KXJ84869.1"/>
    </source>
</evidence>
<evidence type="ECO:0000256" key="1">
    <source>
        <dbReference type="SAM" id="MobiDB-lite"/>
    </source>
</evidence>
<evidence type="ECO:0008006" key="5">
    <source>
        <dbReference type="Google" id="ProtNLM"/>
    </source>
</evidence>
<feature type="compositionally biased region" description="Basic and acidic residues" evidence="1">
    <location>
        <begin position="58"/>
        <end position="72"/>
    </location>
</feature>
<gene>
    <name evidence="3" type="ORF">Micbo1qcDRAFT_181294</name>
</gene>
<evidence type="ECO:0000313" key="4">
    <source>
        <dbReference type="Proteomes" id="UP000070501"/>
    </source>
</evidence>
<feature type="signal peptide" evidence="2">
    <location>
        <begin position="1"/>
        <end position="27"/>
    </location>
</feature>
<keyword evidence="2" id="KW-0732">Signal</keyword>
<protein>
    <recommendedName>
        <fullName evidence="5">Secreted protein</fullName>
    </recommendedName>
</protein>
<organism evidence="3 4">
    <name type="scientific">Microdochium bolleyi</name>
    <dbReference type="NCBI Taxonomy" id="196109"/>
    <lineage>
        <taxon>Eukaryota</taxon>
        <taxon>Fungi</taxon>
        <taxon>Dikarya</taxon>
        <taxon>Ascomycota</taxon>
        <taxon>Pezizomycotina</taxon>
        <taxon>Sordariomycetes</taxon>
        <taxon>Xylariomycetidae</taxon>
        <taxon>Xylariales</taxon>
        <taxon>Microdochiaceae</taxon>
        <taxon>Microdochium</taxon>
    </lineage>
</organism>
<sequence>MAWFSAALLRQSLLTRCWHLIVPCLYAQKTPSARKTSLPYAGATDPANDEMSIGETDDPGHEDAMIGRHDQKAAGAMQARDAGALQAQGQNMQPQKVRFGSVSYGRKRGERTLI</sequence>
<name>A0A136IJS0_9PEZI</name>
<dbReference type="EMBL" id="KQ964317">
    <property type="protein sequence ID" value="KXJ84869.1"/>
    <property type="molecule type" value="Genomic_DNA"/>
</dbReference>
<feature type="compositionally biased region" description="Low complexity" evidence="1">
    <location>
        <begin position="73"/>
        <end position="84"/>
    </location>
</feature>
<dbReference type="Proteomes" id="UP000070501">
    <property type="component" value="Unassembled WGS sequence"/>
</dbReference>
<feature type="chain" id="PRO_5007292725" description="Secreted protein" evidence="2">
    <location>
        <begin position="28"/>
        <end position="114"/>
    </location>
</feature>
<dbReference type="InParanoid" id="A0A136IJS0"/>